<comment type="similarity">
    <text evidence="1 3">Belongs to the short-chain dehydrogenases/reductases (SDR) family.</text>
</comment>
<dbReference type="HOGENOM" id="CLU_010194_14_0_11"/>
<protein>
    <submittedName>
        <fullName evidence="4">Putative oxidoreductase, SDR family</fullName>
    </submittedName>
</protein>
<dbReference type="GO" id="GO:0016491">
    <property type="term" value="F:oxidoreductase activity"/>
    <property type="evidence" value="ECO:0007669"/>
    <property type="project" value="UniProtKB-KW"/>
</dbReference>
<gene>
    <name evidence="4" type="ORF">NONO_c36300</name>
</gene>
<keyword evidence="5" id="KW-1185">Reference proteome</keyword>
<reference evidence="4 5" key="1">
    <citation type="journal article" date="2014" name="Appl. Environ. Microbiol.">
        <title>Insights into the Microbial Degradation of Rubber and Gutta-Percha by Analysis of the Complete Genome of Nocardia nova SH22a.</title>
        <authorList>
            <person name="Luo Q."/>
            <person name="Hiessl S."/>
            <person name="Poehlein A."/>
            <person name="Daniel R."/>
            <person name="Steinbuchel A."/>
        </authorList>
    </citation>
    <scope>NUCLEOTIDE SEQUENCE [LARGE SCALE GENOMIC DNA]</scope>
    <source>
        <strain evidence="4">SH22a</strain>
    </source>
</reference>
<dbReference type="Proteomes" id="UP000019150">
    <property type="component" value="Chromosome"/>
</dbReference>
<evidence type="ECO:0000313" key="5">
    <source>
        <dbReference type="Proteomes" id="UP000019150"/>
    </source>
</evidence>
<dbReference type="Gene3D" id="3.40.50.720">
    <property type="entry name" value="NAD(P)-binding Rossmann-like Domain"/>
    <property type="match status" value="1"/>
</dbReference>
<dbReference type="Pfam" id="PF00106">
    <property type="entry name" value="adh_short"/>
    <property type="match status" value="1"/>
</dbReference>
<dbReference type="PANTHER" id="PTHR45024">
    <property type="entry name" value="DEHYDROGENASES, SHORT CHAIN"/>
    <property type="match status" value="1"/>
</dbReference>
<dbReference type="PRINTS" id="PR00081">
    <property type="entry name" value="GDHRDH"/>
</dbReference>
<dbReference type="SUPFAM" id="SSF51735">
    <property type="entry name" value="NAD(P)-binding Rossmann-fold domains"/>
    <property type="match status" value="1"/>
</dbReference>
<evidence type="ECO:0000256" key="1">
    <source>
        <dbReference type="ARBA" id="ARBA00006484"/>
    </source>
</evidence>
<dbReference type="EMBL" id="CP006850">
    <property type="protein sequence ID" value="AHH18417.1"/>
    <property type="molecule type" value="Genomic_DNA"/>
</dbReference>
<evidence type="ECO:0000256" key="3">
    <source>
        <dbReference type="RuleBase" id="RU000363"/>
    </source>
</evidence>
<dbReference type="PRINTS" id="PR00080">
    <property type="entry name" value="SDRFAMILY"/>
</dbReference>
<dbReference type="OrthoDB" id="9808187at2"/>
<name>W5TGU3_9NOCA</name>
<dbReference type="RefSeq" id="WP_025349857.1">
    <property type="nucleotide sequence ID" value="NZ_CP006850.1"/>
</dbReference>
<accession>W5TGU3</accession>
<dbReference type="PROSITE" id="PS00061">
    <property type="entry name" value="ADH_SHORT"/>
    <property type="match status" value="1"/>
</dbReference>
<proteinExistence type="inferred from homology"/>
<dbReference type="InterPro" id="IPR051687">
    <property type="entry name" value="Peroxisomal_Beta-Oxidation"/>
</dbReference>
<dbReference type="PATRIC" id="fig|1415166.3.peg.3726"/>
<dbReference type="InterPro" id="IPR020904">
    <property type="entry name" value="Sc_DH/Rdtase_CS"/>
</dbReference>
<dbReference type="STRING" id="1415166.NONO_c36300"/>
<organism evidence="4 5">
    <name type="scientific">Nocardia nova SH22a</name>
    <dbReference type="NCBI Taxonomy" id="1415166"/>
    <lineage>
        <taxon>Bacteria</taxon>
        <taxon>Bacillati</taxon>
        <taxon>Actinomycetota</taxon>
        <taxon>Actinomycetes</taxon>
        <taxon>Mycobacteriales</taxon>
        <taxon>Nocardiaceae</taxon>
        <taxon>Nocardia</taxon>
    </lineage>
</organism>
<dbReference type="AlphaFoldDB" id="W5TGU3"/>
<dbReference type="InterPro" id="IPR002347">
    <property type="entry name" value="SDR_fam"/>
</dbReference>
<keyword evidence="2" id="KW-0560">Oxidoreductase</keyword>
<dbReference type="PANTHER" id="PTHR45024:SF2">
    <property type="entry name" value="SCP2 DOMAIN-CONTAINING PROTEIN"/>
    <property type="match status" value="1"/>
</dbReference>
<evidence type="ECO:0000313" key="4">
    <source>
        <dbReference type="EMBL" id="AHH18417.1"/>
    </source>
</evidence>
<dbReference type="eggNOG" id="COG1028">
    <property type="taxonomic scope" value="Bacteria"/>
</dbReference>
<dbReference type="KEGG" id="nno:NONO_c36300"/>
<evidence type="ECO:0000256" key="2">
    <source>
        <dbReference type="ARBA" id="ARBA00023002"/>
    </source>
</evidence>
<dbReference type="InterPro" id="IPR036291">
    <property type="entry name" value="NAD(P)-bd_dom_sf"/>
</dbReference>
<sequence length="316" mass="33608">MNVERKKTTMSVDQEKRFDGQVAIVTGSSAGMGREHAKLLAARGASVLVNGLTESAVDETVRIIEDAGGTATASYDDISVQSGAEALVASAIDHYGRLDILISNAGVYREVPFADMTFSEFDAVMKVNTYGAFFVTKAAWPHLIDQNYGRVLLVGSAAGLVSQANASHYATSKGAIVGLGRTLAAEGAAHGINVNILLPAAATRMGAKALSTAETDKARELVQRLMPVSLVAPVAAWLVHRDNTLRGEIIETGSGRAAVNFTGSGTGFWSETLSIEDLFEHQQAVLEQDGYRAIKTAPEVADWMVENSHWPAEMKV</sequence>